<accession>A0A098QUR5</accession>
<evidence type="ECO:0000313" key="3">
    <source>
        <dbReference type="Proteomes" id="UP000029692"/>
    </source>
</evidence>
<gene>
    <name evidence="2" type="ORF">DC28_11705</name>
</gene>
<dbReference type="Proteomes" id="UP000029692">
    <property type="component" value="Unassembled WGS sequence"/>
</dbReference>
<organism evidence="2 3">
    <name type="scientific">Spirochaeta lutea</name>
    <dbReference type="NCBI Taxonomy" id="1480694"/>
    <lineage>
        <taxon>Bacteria</taxon>
        <taxon>Pseudomonadati</taxon>
        <taxon>Spirochaetota</taxon>
        <taxon>Spirochaetia</taxon>
        <taxon>Spirochaetales</taxon>
        <taxon>Spirochaetaceae</taxon>
        <taxon>Spirochaeta</taxon>
    </lineage>
</organism>
<dbReference type="OrthoDB" id="358152at2"/>
<comment type="caution">
    <text evidence="2">The sequence shown here is derived from an EMBL/GenBank/DDBJ whole genome shotgun (WGS) entry which is preliminary data.</text>
</comment>
<keyword evidence="3" id="KW-1185">Reference proteome</keyword>
<feature type="domain" description="DUF4037" evidence="1">
    <location>
        <begin position="125"/>
        <end position="211"/>
    </location>
</feature>
<reference evidence="2 3" key="1">
    <citation type="submission" date="2014-05" db="EMBL/GenBank/DDBJ databases">
        <title>De novo Genome Sequence of Spirocheata sp.</title>
        <authorList>
            <person name="Shivani Y."/>
            <person name="Subhash Y."/>
            <person name="Tushar L."/>
            <person name="Sasikala C."/>
            <person name="Ramana C.V."/>
        </authorList>
    </citation>
    <scope>NUCLEOTIDE SEQUENCE [LARGE SCALE GENOMIC DNA]</scope>
    <source>
        <strain evidence="2 3">JC230</strain>
    </source>
</reference>
<dbReference type="Pfam" id="PF13228">
    <property type="entry name" value="DUF4037"/>
    <property type="match status" value="1"/>
</dbReference>
<dbReference type="InterPro" id="IPR025117">
    <property type="entry name" value="DUF4037"/>
</dbReference>
<dbReference type="EMBL" id="JNUP01000066">
    <property type="protein sequence ID" value="KGE71444.1"/>
    <property type="molecule type" value="Genomic_DNA"/>
</dbReference>
<dbReference type="eggNOG" id="ENOG5033UH0">
    <property type="taxonomic scope" value="Bacteria"/>
</dbReference>
<protein>
    <recommendedName>
        <fullName evidence="1">DUF4037 domain-containing protein</fullName>
    </recommendedName>
</protein>
<name>A0A098QUR5_9SPIO</name>
<proteinExistence type="predicted"/>
<dbReference type="RefSeq" id="WP_037548684.1">
    <property type="nucleotide sequence ID" value="NZ_JNUP01000066.1"/>
</dbReference>
<sequence length="262" mass="29663">MHKVDDAIKRVVQTVSQWEGVDTITVMDYSKDIYDPYFFVSLDVYYQGAVPREEVRRSAFTFAGGFEAGRNSTKDRFFIEELPFRIEYKSLHRFEALVTGGSGGQAGAPVSKISATQMRDTGTYSLYRLAHARILFQRTDWIERMRSQLSQVPDSFWEAVRAAAQVKMEHHLSDLGAAALRGDSLFFTISAAGFLKSLCRTVYAINRCFEPSVRIMSTHILTLQTLPEAFAGTLDNFTRSNETSLNRKYEIAQLLAKRILGL</sequence>
<evidence type="ECO:0000259" key="1">
    <source>
        <dbReference type="Pfam" id="PF13228"/>
    </source>
</evidence>
<dbReference type="AlphaFoldDB" id="A0A098QUR5"/>
<dbReference type="STRING" id="1480694.DC28_11705"/>
<evidence type="ECO:0000313" key="2">
    <source>
        <dbReference type="EMBL" id="KGE71444.1"/>
    </source>
</evidence>